<evidence type="ECO:0000313" key="3">
    <source>
        <dbReference type="Proteomes" id="UP001222770"/>
    </source>
</evidence>
<dbReference type="Proteomes" id="UP001222770">
    <property type="component" value="Unassembled WGS sequence"/>
</dbReference>
<dbReference type="InterPro" id="IPR001206">
    <property type="entry name" value="Diacylglycerol_kinase_cat_dom"/>
</dbReference>
<keyword evidence="2" id="KW-0418">Kinase</keyword>
<protein>
    <submittedName>
        <fullName evidence="2">Diacylglycerol kinase family protein</fullName>
    </submittedName>
</protein>
<dbReference type="Gene3D" id="3.40.50.10330">
    <property type="entry name" value="Probable inorganic polyphosphate/atp-NAD kinase, domain 1"/>
    <property type="match status" value="1"/>
</dbReference>
<name>A0ABT6CI08_9SPHN</name>
<comment type="caution">
    <text evidence="2">The sequence shown here is derived from an EMBL/GenBank/DDBJ whole genome shotgun (WGS) entry which is preliminary data.</text>
</comment>
<sequence length="286" mass="29884">MDDPTARLPLWLVANPSSGSNSPESLAALQQALGEAGCAPARTILCPDDTLPTRADLEAAGVATLAIYTGDGTINATAKGIEGWQGHVLVLPGGTQNLLAKSLHGDVDPATIVQRLAAGTLAPRRRSAVKTSQGHALVEVVAGPGATWADVREGLRAPGIATLATALGEAVRETASGALVHVAEPLMGRPEGYRALRVDADSGTLNIDGYDASDWKELAAHATNMIVRRDFRDGPHQHVGTAPRLTCRSDEPIALMLDGERCDGGPQETFECVIFAVEFLHSPPQS</sequence>
<evidence type="ECO:0000259" key="1">
    <source>
        <dbReference type="Pfam" id="PF00781"/>
    </source>
</evidence>
<dbReference type="InterPro" id="IPR017438">
    <property type="entry name" value="ATP-NAD_kinase_N"/>
</dbReference>
<dbReference type="RefSeq" id="WP_277277374.1">
    <property type="nucleotide sequence ID" value="NZ_JAROCY010000008.1"/>
</dbReference>
<gene>
    <name evidence="2" type="ORF">POM99_10135</name>
</gene>
<evidence type="ECO:0000313" key="2">
    <source>
        <dbReference type="EMBL" id="MDF8333560.1"/>
    </source>
</evidence>
<keyword evidence="3" id="KW-1185">Reference proteome</keyword>
<reference evidence="2 3" key="1">
    <citation type="submission" date="2023-03" db="EMBL/GenBank/DDBJ databases">
        <title>Novosphingobium cyanobacteriorum sp. nov., isolated from a eutrophic reservoir during the Microcystis bloom period.</title>
        <authorList>
            <person name="Kang M."/>
            <person name="Le V."/>
            <person name="Ko S.-R."/>
            <person name="Lee S.-A."/>
            <person name="Ahn C.-Y."/>
        </authorList>
    </citation>
    <scope>NUCLEOTIDE SEQUENCE [LARGE SCALE GENOMIC DNA]</scope>
    <source>
        <strain evidence="2 3">HBC54</strain>
    </source>
</reference>
<dbReference type="GO" id="GO:0016301">
    <property type="term" value="F:kinase activity"/>
    <property type="evidence" value="ECO:0007669"/>
    <property type="project" value="UniProtKB-KW"/>
</dbReference>
<dbReference type="Pfam" id="PF00781">
    <property type="entry name" value="DAGK_cat"/>
    <property type="match status" value="1"/>
</dbReference>
<dbReference type="SUPFAM" id="SSF111331">
    <property type="entry name" value="NAD kinase/diacylglycerol kinase-like"/>
    <property type="match status" value="1"/>
</dbReference>
<feature type="domain" description="DAGKc" evidence="1">
    <location>
        <begin position="10"/>
        <end position="121"/>
    </location>
</feature>
<organism evidence="2 3">
    <name type="scientific">Novosphingobium cyanobacteriorum</name>
    <dbReference type="NCBI Taxonomy" id="3024215"/>
    <lineage>
        <taxon>Bacteria</taxon>
        <taxon>Pseudomonadati</taxon>
        <taxon>Pseudomonadota</taxon>
        <taxon>Alphaproteobacteria</taxon>
        <taxon>Sphingomonadales</taxon>
        <taxon>Sphingomonadaceae</taxon>
        <taxon>Novosphingobium</taxon>
    </lineage>
</organism>
<dbReference type="InterPro" id="IPR016064">
    <property type="entry name" value="NAD/diacylglycerol_kinase_sf"/>
</dbReference>
<proteinExistence type="predicted"/>
<accession>A0ABT6CI08</accession>
<keyword evidence="2" id="KW-0808">Transferase</keyword>
<dbReference type="EMBL" id="JAROCY010000008">
    <property type="protein sequence ID" value="MDF8333560.1"/>
    <property type="molecule type" value="Genomic_DNA"/>
</dbReference>